<reference evidence="1" key="1">
    <citation type="submission" date="2022-04" db="EMBL/GenBank/DDBJ databases">
        <title>Jade perch genome.</title>
        <authorList>
            <person name="Chao B."/>
        </authorList>
    </citation>
    <scope>NUCLEOTIDE SEQUENCE</scope>
    <source>
        <strain evidence="1">CB-2022</strain>
    </source>
</reference>
<dbReference type="Proteomes" id="UP000831701">
    <property type="component" value="Chromosome 3"/>
</dbReference>
<dbReference type="EMBL" id="CM041533">
    <property type="protein sequence ID" value="KAI3375052.1"/>
    <property type="molecule type" value="Genomic_DNA"/>
</dbReference>
<proteinExistence type="predicted"/>
<keyword evidence="2" id="KW-1185">Reference proteome</keyword>
<accession>A0ACB8X683</accession>
<sequence>MTSLAFVTLCIVAIMVSTTSAQGGIASCCRTVSNTNVHRDRLKSYYKQDKSACPIDAVVFYTVVGRRICSDPHKLWTMTSMAYLDGKNWQVQQMTQRHN</sequence>
<evidence type="ECO:0000313" key="2">
    <source>
        <dbReference type="Proteomes" id="UP000831701"/>
    </source>
</evidence>
<gene>
    <name evidence="1" type="ORF">L3Q82_021573</name>
</gene>
<organism evidence="1 2">
    <name type="scientific">Scortum barcoo</name>
    <name type="common">barcoo grunter</name>
    <dbReference type="NCBI Taxonomy" id="214431"/>
    <lineage>
        <taxon>Eukaryota</taxon>
        <taxon>Metazoa</taxon>
        <taxon>Chordata</taxon>
        <taxon>Craniata</taxon>
        <taxon>Vertebrata</taxon>
        <taxon>Euteleostomi</taxon>
        <taxon>Actinopterygii</taxon>
        <taxon>Neopterygii</taxon>
        <taxon>Teleostei</taxon>
        <taxon>Neoteleostei</taxon>
        <taxon>Acanthomorphata</taxon>
        <taxon>Eupercaria</taxon>
        <taxon>Centrarchiformes</taxon>
        <taxon>Terapontoidei</taxon>
        <taxon>Terapontidae</taxon>
        <taxon>Scortum</taxon>
    </lineage>
</organism>
<evidence type="ECO:0000313" key="1">
    <source>
        <dbReference type="EMBL" id="KAI3375052.1"/>
    </source>
</evidence>
<comment type="caution">
    <text evidence="1">The sequence shown here is derived from an EMBL/GenBank/DDBJ whole genome shotgun (WGS) entry which is preliminary data.</text>
</comment>
<name>A0ACB8X683_9TELE</name>
<protein>
    <submittedName>
        <fullName evidence="1">Uncharacterized protein</fullName>
    </submittedName>
</protein>